<gene>
    <name evidence="2" type="primary">LOC112465181</name>
</gene>
<name>A0A6J1R191_9HYME</name>
<reference evidence="2" key="1">
    <citation type="submission" date="2025-08" db="UniProtKB">
        <authorList>
            <consortium name="RefSeq"/>
        </authorList>
    </citation>
    <scope>IDENTIFICATION</scope>
    <source>
        <tissue evidence="2">Whole body</tissue>
    </source>
</reference>
<evidence type="ECO:0000313" key="2">
    <source>
        <dbReference type="RefSeq" id="XP_024888382.1"/>
    </source>
</evidence>
<proteinExistence type="predicted"/>
<dbReference type="GeneID" id="112465181"/>
<keyword evidence="1" id="KW-1185">Reference proteome</keyword>
<accession>A0A6J1R191</accession>
<evidence type="ECO:0000313" key="1">
    <source>
        <dbReference type="Proteomes" id="UP000504618"/>
    </source>
</evidence>
<dbReference type="RefSeq" id="XP_024888382.1">
    <property type="nucleotide sequence ID" value="XM_025032614.1"/>
</dbReference>
<dbReference type="AlphaFoldDB" id="A0A6J1R191"/>
<dbReference type="Proteomes" id="UP000504618">
    <property type="component" value="Unplaced"/>
</dbReference>
<sequence length="189" mass="20037">MACGRRIGEIKKKNAHFNESCYKKVSFVDELAGTPRNSRPLNPDAVPFAFPGNDDFQQMLHEVCELSPINVIATSAETSTRISAPISNLADQISEATVTCEDPMTSTLDISTSDQMIGEFNETSSSIEPTASTSAATSTSITGSGEFNKMSSSIEPAASISAATSTNITGSGEFNEIRGSEIHCRICGI</sequence>
<protein>
    <submittedName>
        <fullName evidence="2">Uncharacterized protein LOC112465181</fullName>
    </submittedName>
</protein>
<organism evidence="1 2">
    <name type="scientific">Temnothorax curvispinosus</name>
    <dbReference type="NCBI Taxonomy" id="300111"/>
    <lineage>
        <taxon>Eukaryota</taxon>
        <taxon>Metazoa</taxon>
        <taxon>Ecdysozoa</taxon>
        <taxon>Arthropoda</taxon>
        <taxon>Hexapoda</taxon>
        <taxon>Insecta</taxon>
        <taxon>Pterygota</taxon>
        <taxon>Neoptera</taxon>
        <taxon>Endopterygota</taxon>
        <taxon>Hymenoptera</taxon>
        <taxon>Apocrita</taxon>
        <taxon>Aculeata</taxon>
        <taxon>Formicoidea</taxon>
        <taxon>Formicidae</taxon>
        <taxon>Myrmicinae</taxon>
        <taxon>Temnothorax</taxon>
    </lineage>
</organism>